<proteinExistence type="predicted"/>
<evidence type="ECO:0000313" key="1">
    <source>
        <dbReference type="EMBL" id="MBA0762885.1"/>
    </source>
</evidence>
<protein>
    <submittedName>
        <fullName evidence="1">Uncharacterized protein</fullName>
    </submittedName>
</protein>
<organism evidence="1 2">
    <name type="scientific">Gossypium trilobum</name>
    <dbReference type="NCBI Taxonomy" id="34281"/>
    <lineage>
        <taxon>Eukaryota</taxon>
        <taxon>Viridiplantae</taxon>
        <taxon>Streptophyta</taxon>
        <taxon>Embryophyta</taxon>
        <taxon>Tracheophyta</taxon>
        <taxon>Spermatophyta</taxon>
        <taxon>Magnoliopsida</taxon>
        <taxon>eudicotyledons</taxon>
        <taxon>Gunneridae</taxon>
        <taxon>Pentapetalae</taxon>
        <taxon>rosids</taxon>
        <taxon>malvids</taxon>
        <taxon>Malvales</taxon>
        <taxon>Malvaceae</taxon>
        <taxon>Malvoideae</taxon>
        <taxon>Gossypium</taxon>
    </lineage>
</organism>
<accession>A0A7J9DR88</accession>
<name>A0A7J9DR88_9ROSI</name>
<sequence length="34" mass="3955">MKKRVDVFNLSIYELVIFSKVLRHVDGAVSDLFD</sequence>
<comment type="caution">
    <text evidence="1">The sequence shown here is derived from an EMBL/GenBank/DDBJ whole genome shotgun (WGS) entry which is preliminary data.</text>
</comment>
<reference evidence="1 2" key="1">
    <citation type="journal article" date="2019" name="Genome Biol. Evol.">
        <title>Insights into the evolution of the New World diploid cottons (Gossypium, subgenus Houzingenia) based on genome sequencing.</title>
        <authorList>
            <person name="Grover C.E."/>
            <person name="Arick M.A. 2nd"/>
            <person name="Thrash A."/>
            <person name="Conover J.L."/>
            <person name="Sanders W.S."/>
            <person name="Peterson D.G."/>
            <person name="Frelichowski J.E."/>
            <person name="Scheffler J.A."/>
            <person name="Scheffler B.E."/>
            <person name="Wendel J.F."/>
        </authorList>
    </citation>
    <scope>NUCLEOTIDE SEQUENCE [LARGE SCALE GENOMIC DNA]</scope>
    <source>
        <strain evidence="1">8</strain>
        <tissue evidence="1">Leaf</tissue>
    </source>
</reference>
<evidence type="ECO:0000313" key="2">
    <source>
        <dbReference type="Proteomes" id="UP000593568"/>
    </source>
</evidence>
<dbReference type="Proteomes" id="UP000593568">
    <property type="component" value="Unassembled WGS sequence"/>
</dbReference>
<dbReference type="EMBL" id="JABEZW010000004">
    <property type="protein sequence ID" value="MBA0762885.1"/>
    <property type="molecule type" value="Genomic_DNA"/>
</dbReference>
<keyword evidence="2" id="KW-1185">Reference proteome</keyword>
<gene>
    <name evidence="1" type="ORF">Gotri_012435</name>
</gene>
<dbReference type="AlphaFoldDB" id="A0A7J9DR88"/>